<evidence type="ECO:0000256" key="1">
    <source>
        <dbReference type="SAM" id="Phobius"/>
    </source>
</evidence>
<keyword evidence="3" id="KW-1185">Reference proteome</keyword>
<dbReference type="AlphaFoldDB" id="A0A319EAI8"/>
<dbReference type="VEuPathDB" id="FungiDB:BO78DRAFT_106709"/>
<reference evidence="2 3" key="1">
    <citation type="submission" date="2018-02" db="EMBL/GenBank/DDBJ databases">
        <title>The genomes of Aspergillus section Nigri reveals drivers in fungal speciation.</title>
        <authorList>
            <consortium name="DOE Joint Genome Institute"/>
            <person name="Vesth T.C."/>
            <person name="Nybo J."/>
            <person name="Theobald S."/>
            <person name="Brandl J."/>
            <person name="Frisvad J.C."/>
            <person name="Nielsen K.F."/>
            <person name="Lyhne E.K."/>
            <person name="Kogle M.E."/>
            <person name="Kuo A."/>
            <person name="Riley R."/>
            <person name="Clum A."/>
            <person name="Nolan M."/>
            <person name="Lipzen A."/>
            <person name="Salamov A."/>
            <person name="Henrissat B."/>
            <person name="Wiebenga A."/>
            <person name="De vries R.P."/>
            <person name="Grigoriev I.V."/>
            <person name="Mortensen U.H."/>
            <person name="Andersen M.R."/>
            <person name="Baker S.E."/>
        </authorList>
    </citation>
    <scope>NUCLEOTIDE SEQUENCE [LARGE SCALE GENOMIC DNA]</scope>
    <source>
        <strain evidence="2 3">CBS 121057</strain>
    </source>
</reference>
<organism evidence="2 3">
    <name type="scientific">Aspergillus sclerotiicarbonarius (strain CBS 121057 / IBT 28362)</name>
    <dbReference type="NCBI Taxonomy" id="1448318"/>
    <lineage>
        <taxon>Eukaryota</taxon>
        <taxon>Fungi</taxon>
        <taxon>Dikarya</taxon>
        <taxon>Ascomycota</taxon>
        <taxon>Pezizomycotina</taxon>
        <taxon>Eurotiomycetes</taxon>
        <taxon>Eurotiomycetidae</taxon>
        <taxon>Eurotiales</taxon>
        <taxon>Aspergillaceae</taxon>
        <taxon>Aspergillus</taxon>
        <taxon>Aspergillus subgen. Circumdati</taxon>
    </lineage>
</organism>
<keyword evidence="1" id="KW-1133">Transmembrane helix</keyword>
<accession>A0A319EAI8</accession>
<protein>
    <submittedName>
        <fullName evidence="2">Uncharacterized protein</fullName>
    </submittedName>
</protein>
<keyword evidence="1" id="KW-0472">Membrane</keyword>
<gene>
    <name evidence="2" type="ORF">BO78DRAFT_106709</name>
</gene>
<proteinExistence type="predicted"/>
<dbReference type="EMBL" id="KZ826346">
    <property type="protein sequence ID" value="PYI06811.1"/>
    <property type="molecule type" value="Genomic_DNA"/>
</dbReference>
<evidence type="ECO:0000313" key="2">
    <source>
        <dbReference type="EMBL" id="PYI06811.1"/>
    </source>
</evidence>
<name>A0A319EAI8_ASPSB</name>
<evidence type="ECO:0000313" key="3">
    <source>
        <dbReference type="Proteomes" id="UP000248423"/>
    </source>
</evidence>
<dbReference type="Proteomes" id="UP000248423">
    <property type="component" value="Unassembled WGS sequence"/>
</dbReference>
<keyword evidence="1" id="KW-0812">Transmembrane</keyword>
<feature type="transmembrane region" description="Helical" evidence="1">
    <location>
        <begin position="91"/>
        <end position="113"/>
    </location>
</feature>
<sequence length="120" mass="14023">MTSSMFPLGLTCRIFANHRSDDVSFFFHPRAGLLCDSILFSLFMHAVGPRFLCFFFVEGVVKPWDLLIGFSGIWLHQKESVYMNAHLPRAVLFQFFVFEPACYEFWVTLYYILPCMMVTL</sequence>